<reference evidence="2 3" key="1">
    <citation type="journal article" date="2010" name="Stand. Genomic Sci.">
        <title>Complete genome sequence of Methanoplanus petrolearius type strain (SEBR 4847).</title>
        <authorList>
            <person name="Brambilla E."/>
            <person name="Djao O.D."/>
            <person name="Daligault H."/>
            <person name="Lapidus A."/>
            <person name="Lucas S."/>
            <person name="Hammon N."/>
            <person name="Nolan M."/>
            <person name="Tice H."/>
            <person name="Cheng J.F."/>
            <person name="Han C."/>
            <person name="Tapia R."/>
            <person name="Goodwin L."/>
            <person name="Pitluck S."/>
            <person name="Liolios K."/>
            <person name="Ivanova N."/>
            <person name="Mavromatis K."/>
            <person name="Mikhailova N."/>
            <person name="Pati A."/>
            <person name="Chen A."/>
            <person name="Palaniappan K."/>
            <person name="Land M."/>
            <person name="Hauser L."/>
            <person name="Chang Y.J."/>
            <person name="Jeffries C.D."/>
            <person name="Rohde M."/>
            <person name="Spring S."/>
            <person name="Sikorski J."/>
            <person name="Goker M."/>
            <person name="Woyke T."/>
            <person name="Bristow J."/>
            <person name="Eisen J.A."/>
            <person name="Markowitz V."/>
            <person name="Hugenholtz P."/>
            <person name="Kyrpides N.C."/>
            <person name="Klenk H.P."/>
        </authorList>
    </citation>
    <scope>NUCLEOTIDE SEQUENCE [LARGE SCALE GENOMIC DNA]</scope>
    <source>
        <strain evidence="3">DSM 11571 / OCM 486 / SEBR 4847</strain>
    </source>
</reference>
<keyword evidence="1" id="KW-0812">Transmembrane</keyword>
<name>E1RHE8_METP4</name>
<organism evidence="2 3">
    <name type="scientific">Methanolacinia petrolearia (strain DSM 11571 / OCM 486 / SEBR 4847)</name>
    <name type="common">Methanoplanus petrolearius</name>
    <dbReference type="NCBI Taxonomy" id="679926"/>
    <lineage>
        <taxon>Archaea</taxon>
        <taxon>Methanobacteriati</taxon>
        <taxon>Methanobacteriota</taxon>
        <taxon>Stenosarchaea group</taxon>
        <taxon>Methanomicrobia</taxon>
        <taxon>Methanomicrobiales</taxon>
        <taxon>Methanomicrobiaceae</taxon>
        <taxon>Methanolacinia</taxon>
    </lineage>
</organism>
<dbReference type="Proteomes" id="UP000006565">
    <property type="component" value="Chromosome"/>
</dbReference>
<dbReference type="KEGG" id="mpi:Mpet_2788"/>
<proteinExistence type="predicted"/>
<dbReference type="RefSeq" id="WP_013330704.1">
    <property type="nucleotide sequence ID" value="NC_014507.1"/>
</dbReference>
<dbReference type="OrthoDB" id="333419at2157"/>
<accession>E1RHE8</accession>
<feature type="transmembrane region" description="Helical" evidence="1">
    <location>
        <begin position="46"/>
        <end position="64"/>
    </location>
</feature>
<evidence type="ECO:0000313" key="3">
    <source>
        <dbReference type="Proteomes" id="UP000006565"/>
    </source>
</evidence>
<dbReference type="Pfam" id="PF20358">
    <property type="entry name" value="DUF6653"/>
    <property type="match status" value="1"/>
</dbReference>
<sequence length="159" mass="18681">MTKEQKIASLFAMDDETWERHSNPWSVWTRNTVLPVLIVAFWSRVWLGWLAIVPVAAAILWMWVNPRLFKKPESTDNWASKSVLGERIWLNRKTVPVPERHRRAPNILSAVSGVGFLFVIYGVYFLEIWPVLFGSALVYLGKLWFLDRMVWLYEDTKED</sequence>
<dbReference type="AlphaFoldDB" id="E1RHE8"/>
<dbReference type="eggNOG" id="arCOG06277">
    <property type="taxonomic scope" value="Archaea"/>
</dbReference>
<keyword evidence="3" id="KW-1185">Reference proteome</keyword>
<dbReference type="InterPro" id="IPR046595">
    <property type="entry name" value="DUF6653"/>
</dbReference>
<evidence type="ECO:0000256" key="1">
    <source>
        <dbReference type="SAM" id="Phobius"/>
    </source>
</evidence>
<dbReference type="HOGENOM" id="CLU_125938_0_0_2"/>
<dbReference type="STRING" id="679926.Mpet_2788"/>
<keyword evidence="1" id="KW-1133">Transmembrane helix</keyword>
<keyword evidence="1" id="KW-0472">Membrane</keyword>
<dbReference type="EMBL" id="CP002117">
    <property type="protein sequence ID" value="ADN37531.1"/>
    <property type="molecule type" value="Genomic_DNA"/>
</dbReference>
<gene>
    <name evidence="2" type="ordered locus">Mpet_2788</name>
</gene>
<dbReference type="GeneID" id="9745283"/>
<evidence type="ECO:0000313" key="2">
    <source>
        <dbReference type="EMBL" id="ADN37531.1"/>
    </source>
</evidence>
<protein>
    <submittedName>
        <fullName evidence="2">Uncharacterized protein</fullName>
    </submittedName>
</protein>